<dbReference type="GO" id="GO:0000160">
    <property type="term" value="P:phosphorelay signal transduction system"/>
    <property type="evidence" value="ECO:0007669"/>
    <property type="project" value="UniProtKB-KW"/>
</dbReference>
<dbReference type="PRINTS" id="PR00038">
    <property type="entry name" value="HTHLUXR"/>
</dbReference>
<dbReference type="InterPro" id="IPR001789">
    <property type="entry name" value="Sig_transdc_resp-reg_receiver"/>
</dbReference>
<evidence type="ECO:0000256" key="4">
    <source>
        <dbReference type="ARBA" id="ARBA00023125"/>
    </source>
</evidence>
<proteinExistence type="predicted"/>
<dbReference type="InterPro" id="IPR016032">
    <property type="entry name" value="Sig_transdc_resp-reg_C-effctor"/>
</dbReference>
<dbReference type="Pfam" id="PF00072">
    <property type="entry name" value="Response_reg"/>
    <property type="match status" value="1"/>
</dbReference>
<evidence type="ECO:0000259" key="8">
    <source>
        <dbReference type="PROSITE" id="PS50110"/>
    </source>
</evidence>
<dbReference type="FunFam" id="3.40.50.2300:FF:000018">
    <property type="entry name" value="DNA-binding transcriptional regulator NtrC"/>
    <property type="match status" value="1"/>
</dbReference>
<evidence type="ECO:0000259" key="7">
    <source>
        <dbReference type="PROSITE" id="PS50043"/>
    </source>
</evidence>
<sequence length="205" mass="22705">MRATPRVYVVDDDAAIRTALQRLLSSEDIACSVFDSAEAFLAHPLEEAPTCLLLDVNLAQGTGFDLQAELTVRGQQFPIIFMTGYGTIAMSVKAIKAGAHEFLTKPFEPEQLLDLVREALTNDALNLTERCLTCNVKARFNSLTPREKQVMGLLITGKMNKQIAVELGTSEVTAKVHKKHVMTKMNARNVIELLKMHERIAVLPQ</sequence>
<keyword evidence="2" id="KW-0902">Two-component regulatory system</keyword>
<dbReference type="GO" id="GO:0003677">
    <property type="term" value="F:DNA binding"/>
    <property type="evidence" value="ECO:0007669"/>
    <property type="project" value="UniProtKB-KW"/>
</dbReference>
<dbReference type="AlphaFoldDB" id="A0A1G7W1A7"/>
<dbReference type="CDD" id="cd06170">
    <property type="entry name" value="LuxR_C_like"/>
    <property type="match status" value="1"/>
</dbReference>
<dbReference type="PANTHER" id="PTHR44688">
    <property type="entry name" value="DNA-BINDING TRANSCRIPTIONAL ACTIVATOR DEVR_DOSR"/>
    <property type="match status" value="1"/>
</dbReference>
<evidence type="ECO:0000313" key="10">
    <source>
        <dbReference type="Proteomes" id="UP000182894"/>
    </source>
</evidence>
<dbReference type="PANTHER" id="PTHR44688:SF16">
    <property type="entry name" value="DNA-BINDING TRANSCRIPTIONAL ACTIVATOR DEVR_DOSR"/>
    <property type="match status" value="1"/>
</dbReference>
<feature type="modified residue" description="4-aspartylphosphate" evidence="6">
    <location>
        <position position="55"/>
    </location>
</feature>
<evidence type="ECO:0000313" key="9">
    <source>
        <dbReference type="EMBL" id="SDG65469.1"/>
    </source>
</evidence>
<organism evidence="9 10">
    <name type="scientific">Pseudomonas abietaniphila</name>
    <dbReference type="NCBI Taxonomy" id="89065"/>
    <lineage>
        <taxon>Bacteria</taxon>
        <taxon>Pseudomonadati</taxon>
        <taxon>Pseudomonadota</taxon>
        <taxon>Gammaproteobacteria</taxon>
        <taxon>Pseudomonadales</taxon>
        <taxon>Pseudomonadaceae</taxon>
        <taxon>Pseudomonas</taxon>
    </lineage>
</organism>
<dbReference type="PROSITE" id="PS50043">
    <property type="entry name" value="HTH_LUXR_2"/>
    <property type="match status" value="1"/>
</dbReference>
<dbReference type="SUPFAM" id="SSF46894">
    <property type="entry name" value="C-terminal effector domain of the bipartite response regulators"/>
    <property type="match status" value="1"/>
</dbReference>
<dbReference type="SUPFAM" id="SSF52172">
    <property type="entry name" value="CheY-like"/>
    <property type="match status" value="1"/>
</dbReference>
<feature type="domain" description="Response regulatory" evidence="8">
    <location>
        <begin position="6"/>
        <end position="120"/>
    </location>
</feature>
<dbReference type="InterPro" id="IPR036388">
    <property type="entry name" value="WH-like_DNA-bd_sf"/>
</dbReference>
<keyword evidence="5" id="KW-0804">Transcription</keyword>
<dbReference type="Proteomes" id="UP000182894">
    <property type="component" value="Unassembled WGS sequence"/>
</dbReference>
<dbReference type="STRING" id="89065.SAMN05216605_102704"/>
<dbReference type="RefSeq" id="WP_074751322.1">
    <property type="nucleotide sequence ID" value="NZ_FNCO01000002.1"/>
</dbReference>
<dbReference type="InterPro" id="IPR011006">
    <property type="entry name" value="CheY-like_superfamily"/>
</dbReference>
<feature type="domain" description="HTH luxR-type" evidence="7">
    <location>
        <begin position="136"/>
        <end position="201"/>
    </location>
</feature>
<evidence type="ECO:0000256" key="3">
    <source>
        <dbReference type="ARBA" id="ARBA00023015"/>
    </source>
</evidence>
<dbReference type="SMART" id="SM00448">
    <property type="entry name" value="REC"/>
    <property type="match status" value="1"/>
</dbReference>
<dbReference type="Pfam" id="PF00196">
    <property type="entry name" value="GerE"/>
    <property type="match status" value="1"/>
</dbReference>
<dbReference type="SMART" id="SM00421">
    <property type="entry name" value="HTH_LUXR"/>
    <property type="match status" value="1"/>
</dbReference>
<dbReference type="PROSITE" id="PS50110">
    <property type="entry name" value="RESPONSE_REGULATORY"/>
    <property type="match status" value="1"/>
</dbReference>
<keyword evidence="1 6" id="KW-0597">Phosphoprotein</keyword>
<keyword evidence="3" id="KW-0805">Transcription regulation</keyword>
<reference evidence="10" key="1">
    <citation type="submission" date="2016-10" db="EMBL/GenBank/DDBJ databases">
        <authorList>
            <person name="Varghese N."/>
            <person name="Submissions S."/>
        </authorList>
    </citation>
    <scope>NUCLEOTIDE SEQUENCE [LARGE SCALE GENOMIC DNA]</scope>
    <source>
        <strain evidence="10">ATCC 700689</strain>
    </source>
</reference>
<name>A0A1G7W1A7_9PSED</name>
<protein>
    <submittedName>
        <fullName evidence="9">Two component transcriptional regulator, LuxR family</fullName>
    </submittedName>
</protein>
<evidence type="ECO:0000256" key="1">
    <source>
        <dbReference type="ARBA" id="ARBA00022553"/>
    </source>
</evidence>
<gene>
    <name evidence="9" type="ORF">SAMN05216605_102704</name>
</gene>
<dbReference type="GO" id="GO:0006355">
    <property type="term" value="P:regulation of DNA-templated transcription"/>
    <property type="evidence" value="ECO:0007669"/>
    <property type="project" value="InterPro"/>
</dbReference>
<dbReference type="InterPro" id="IPR000792">
    <property type="entry name" value="Tscrpt_reg_LuxR_C"/>
</dbReference>
<evidence type="ECO:0000256" key="6">
    <source>
        <dbReference type="PROSITE-ProRule" id="PRU00169"/>
    </source>
</evidence>
<evidence type="ECO:0000256" key="2">
    <source>
        <dbReference type="ARBA" id="ARBA00023012"/>
    </source>
</evidence>
<dbReference type="OrthoDB" id="9802186at2"/>
<dbReference type="Gene3D" id="1.10.10.10">
    <property type="entry name" value="Winged helix-like DNA-binding domain superfamily/Winged helix DNA-binding domain"/>
    <property type="match status" value="1"/>
</dbReference>
<accession>A0A1G7W1A7</accession>
<dbReference type="Gene3D" id="3.40.50.2300">
    <property type="match status" value="1"/>
</dbReference>
<keyword evidence="10" id="KW-1185">Reference proteome</keyword>
<dbReference type="EMBL" id="FNCO01000002">
    <property type="protein sequence ID" value="SDG65469.1"/>
    <property type="molecule type" value="Genomic_DNA"/>
</dbReference>
<evidence type="ECO:0000256" key="5">
    <source>
        <dbReference type="ARBA" id="ARBA00023163"/>
    </source>
</evidence>
<keyword evidence="4" id="KW-0238">DNA-binding</keyword>